<organism evidence="4 5">
    <name type="scientific">Granulimonas faecalis</name>
    <dbReference type="NCBI Taxonomy" id="2894155"/>
    <lineage>
        <taxon>Bacteria</taxon>
        <taxon>Bacillati</taxon>
        <taxon>Actinomycetota</taxon>
        <taxon>Coriobacteriia</taxon>
        <taxon>Coriobacteriales</taxon>
        <taxon>Kribbibacteriaceae</taxon>
        <taxon>Granulimonas</taxon>
    </lineage>
</organism>
<reference evidence="4" key="1">
    <citation type="journal article" date="2022" name="Int. J. Syst. Evol. Microbiol.">
        <title>Granulimonas faecalis gen. nov., sp. nov., and Leptogranulimonas caecicola gen. nov., sp. nov., novel lactate-producing Atopobiaceae bacteria isolated from mouse intestines, and an emended description of the family Atopobiaceae.</title>
        <authorList>
            <person name="Morinaga K."/>
            <person name="Kusada H."/>
            <person name="Sakamoto S."/>
            <person name="Murakami T."/>
            <person name="Toyoda A."/>
            <person name="Mori H."/>
            <person name="Meng X.Y."/>
            <person name="Takashino M."/>
            <person name="Murotomi K."/>
            <person name="Tamaki H."/>
        </authorList>
    </citation>
    <scope>NUCLEOTIDE SEQUENCE</scope>
    <source>
        <strain evidence="4">OPF53</strain>
    </source>
</reference>
<keyword evidence="3" id="KW-0472">Membrane</keyword>
<keyword evidence="3" id="KW-0812">Transmembrane</keyword>
<evidence type="ECO:0008006" key="6">
    <source>
        <dbReference type="Google" id="ProtNLM"/>
    </source>
</evidence>
<dbReference type="GO" id="GO:0016787">
    <property type="term" value="F:hydrolase activity"/>
    <property type="evidence" value="ECO:0007669"/>
    <property type="project" value="UniProtKB-KW"/>
</dbReference>
<keyword evidence="1" id="KW-0378">Hydrolase</keyword>
<evidence type="ECO:0000256" key="3">
    <source>
        <dbReference type="SAM" id="Phobius"/>
    </source>
</evidence>
<proteinExistence type="predicted"/>
<keyword evidence="3" id="KW-1133">Transmembrane helix</keyword>
<accession>A0AAV5B6Y9</accession>
<feature type="active site" description="Proton donor/acceptor" evidence="2">
    <location>
        <position position="149"/>
    </location>
</feature>
<evidence type="ECO:0000256" key="2">
    <source>
        <dbReference type="PIRSR" id="PIRSR605754-1"/>
    </source>
</evidence>
<dbReference type="AlphaFoldDB" id="A0AAV5B6Y9"/>
<protein>
    <recommendedName>
        <fullName evidence="6">Class C sortase</fullName>
    </recommendedName>
</protein>
<dbReference type="Proteomes" id="UP001055025">
    <property type="component" value="Unassembled WGS sequence"/>
</dbReference>
<dbReference type="Pfam" id="PF04203">
    <property type="entry name" value="Sortase"/>
    <property type="match status" value="1"/>
</dbReference>
<keyword evidence="5" id="KW-1185">Reference proteome</keyword>
<dbReference type="InterPro" id="IPR023365">
    <property type="entry name" value="Sortase_dom-sf"/>
</dbReference>
<sequence>MARGSDKRRRLGRIMPVLGMALGLALMAYFPLVEAVDAARRADVAASMDLADREADCSADEALLANAEAYNARLAGKGADGVEVLPYGLQLSRDGHDTAFGYVKVPAIGLVMPMYRGTSDASLSAGAGHMEGTSLPVGGPSTHAVVTGHSGMEGMRAFDDLRRLEEGDVFGFKVLGRTVCYRVTSSEVVEPDDLSSLSIEPGADRATLVTCTPYGINSHRLLVHGERCEVPAGFDGSVGVVESMAHDTRVWVLLLAILVLLGVFAGRRVSKALRKGRGGGCEGRGGPMT</sequence>
<feature type="active site" description="Acyl-thioester intermediate" evidence="2">
    <location>
        <position position="211"/>
    </location>
</feature>
<dbReference type="EMBL" id="BQKC01000002">
    <property type="protein sequence ID" value="GJM56188.1"/>
    <property type="molecule type" value="Genomic_DNA"/>
</dbReference>
<dbReference type="NCBIfam" id="NF033745">
    <property type="entry name" value="class_C_sortase"/>
    <property type="match status" value="1"/>
</dbReference>
<evidence type="ECO:0000313" key="4">
    <source>
        <dbReference type="EMBL" id="GJM56188.1"/>
    </source>
</evidence>
<gene>
    <name evidence="4" type="ORF">ATOP_18430</name>
</gene>
<dbReference type="CDD" id="cd05827">
    <property type="entry name" value="Sortase_C"/>
    <property type="match status" value="1"/>
</dbReference>
<dbReference type="Gene3D" id="2.40.260.10">
    <property type="entry name" value="Sortase"/>
    <property type="match status" value="1"/>
</dbReference>
<name>A0AAV5B6Y9_9ACTN</name>
<evidence type="ECO:0000313" key="5">
    <source>
        <dbReference type="Proteomes" id="UP001055025"/>
    </source>
</evidence>
<feature type="transmembrane region" description="Helical" evidence="3">
    <location>
        <begin position="250"/>
        <end position="267"/>
    </location>
</feature>
<evidence type="ECO:0000256" key="1">
    <source>
        <dbReference type="ARBA" id="ARBA00022801"/>
    </source>
</evidence>
<dbReference type="InterPro" id="IPR042002">
    <property type="entry name" value="Sortase_C"/>
</dbReference>
<dbReference type="InterPro" id="IPR005754">
    <property type="entry name" value="Sortase"/>
</dbReference>
<comment type="caution">
    <text evidence="4">The sequence shown here is derived from an EMBL/GenBank/DDBJ whole genome shotgun (WGS) entry which is preliminary data.</text>
</comment>
<dbReference type="SUPFAM" id="SSF63817">
    <property type="entry name" value="Sortase"/>
    <property type="match status" value="1"/>
</dbReference>
<dbReference type="NCBIfam" id="TIGR01076">
    <property type="entry name" value="sortase_fam"/>
    <property type="match status" value="1"/>
</dbReference>
<dbReference type="RefSeq" id="WP_265591088.1">
    <property type="nucleotide sequence ID" value="NZ_BQKC01000002.1"/>
</dbReference>